<accession>A0A093HUV0</accession>
<dbReference type="EMBL" id="KL206495">
    <property type="protein sequence ID" value="KFV82792.1"/>
    <property type="molecule type" value="Genomic_DNA"/>
</dbReference>
<evidence type="ECO:0000313" key="2">
    <source>
        <dbReference type="Proteomes" id="UP000053584"/>
    </source>
</evidence>
<protein>
    <submittedName>
        <fullName evidence="1">Uncharacterized protein</fullName>
    </submittedName>
</protein>
<dbReference type="Proteomes" id="UP000053584">
    <property type="component" value="Unassembled WGS sequence"/>
</dbReference>
<sequence>MLIKGMDKGGLFIIIQLMMTCHMNGVQTEVNLFHPMKMYQTLISPHPLHFTEIMGLIMMTLTEVTVIDQIVLKTVGECILRMTLVEEKTGLHHILHVQCIHLHLFTRKIVQQTMK</sequence>
<keyword evidence="2" id="KW-1185">Reference proteome</keyword>
<gene>
    <name evidence="1" type="ORF">N308_09010</name>
</gene>
<reference evidence="1 2" key="1">
    <citation type="submission" date="2014-04" db="EMBL/GenBank/DDBJ databases">
        <title>Genome evolution of avian class.</title>
        <authorList>
            <person name="Zhang G."/>
            <person name="Li C."/>
        </authorList>
    </citation>
    <scope>NUCLEOTIDE SEQUENCE [LARGE SCALE GENOMIC DNA]</scope>
    <source>
        <strain evidence="1">BGI_N308</strain>
    </source>
</reference>
<name>A0A093HUV0_STRCA</name>
<feature type="non-terminal residue" evidence="1">
    <location>
        <position position="115"/>
    </location>
</feature>
<organism evidence="1 2">
    <name type="scientific">Struthio camelus australis</name>
    <dbReference type="NCBI Taxonomy" id="441894"/>
    <lineage>
        <taxon>Eukaryota</taxon>
        <taxon>Metazoa</taxon>
        <taxon>Chordata</taxon>
        <taxon>Craniata</taxon>
        <taxon>Vertebrata</taxon>
        <taxon>Euteleostomi</taxon>
        <taxon>Archelosauria</taxon>
        <taxon>Archosauria</taxon>
        <taxon>Dinosauria</taxon>
        <taxon>Saurischia</taxon>
        <taxon>Theropoda</taxon>
        <taxon>Coelurosauria</taxon>
        <taxon>Aves</taxon>
        <taxon>Palaeognathae</taxon>
        <taxon>Struthioniformes</taxon>
        <taxon>Struthionidae</taxon>
        <taxon>Struthio</taxon>
    </lineage>
</organism>
<dbReference type="AlphaFoldDB" id="A0A093HUV0"/>
<proteinExistence type="predicted"/>
<evidence type="ECO:0000313" key="1">
    <source>
        <dbReference type="EMBL" id="KFV82792.1"/>
    </source>
</evidence>